<dbReference type="PANTHER" id="PTHR43808:SF10">
    <property type="entry name" value="BLL3749 PROTEIN"/>
    <property type="match status" value="1"/>
</dbReference>
<dbReference type="SUPFAM" id="SSF55031">
    <property type="entry name" value="Bacterial exopeptidase dimerisation domain"/>
    <property type="match status" value="1"/>
</dbReference>
<dbReference type="Proteomes" id="UP000430634">
    <property type="component" value="Unassembled WGS sequence"/>
</dbReference>
<evidence type="ECO:0000313" key="10">
    <source>
        <dbReference type="Proteomes" id="UP000430634"/>
    </source>
</evidence>
<organism evidence="9 10">
    <name type="scientific">Pseudoduganella buxea</name>
    <dbReference type="NCBI Taxonomy" id="1949069"/>
    <lineage>
        <taxon>Bacteria</taxon>
        <taxon>Pseudomonadati</taxon>
        <taxon>Pseudomonadota</taxon>
        <taxon>Betaproteobacteria</taxon>
        <taxon>Burkholderiales</taxon>
        <taxon>Oxalobacteraceae</taxon>
        <taxon>Telluria group</taxon>
        <taxon>Pseudoduganella</taxon>
    </lineage>
</organism>
<dbReference type="InterPro" id="IPR001261">
    <property type="entry name" value="ArgE/DapE_CS"/>
</dbReference>
<evidence type="ECO:0000313" key="9">
    <source>
        <dbReference type="EMBL" id="MTV51506.1"/>
    </source>
</evidence>
<evidence type="ECO:0000256" key="6">
    <source>
        <dbReference type="SAM" id="SignalP"/>
    </source>
</evidence>
<dbReference type="InterPro" id="IPR017150">
    <property type="entry name" value="Pept_M20_glutamate_carboxypep"/>
</dbReference>
<evidence type="ECO:0000256" key="4">
    <source>
        <dbReference type="ARBA" id="ARBA00022833"/>
    </source>
</evidence>
<dbReference type="EMBL" id="WNKZ01000003">
    <property type="protein sequence ID" value="MTV51506.1"/>
    <property type="molecule type" value="Genomic_DNA"/>
</dbReference>
<dbReference type="GO" id="GO:0004180">
    <property type="term" value="F:carboxypeptidase activity"/>
    <property type="evidence" value="ECO:0007669"/>
    <property type="project" value="UniProtKB-KW"/>
</dbReference>
<reference evidence="9 10" key="3">
    <citation type="submission" date="2019-11" db="EMBL/GenBank/DDBJ databases">
        <title>Type strains purchased from KCTC, JCM and DSMZ.</title>
        <authorList>
            <person name="Lu H."/>
        </authorList>
    </citation>
    <scope>NUCLEOTIDE SEQUENCE [LARGE SCALE GENOMIC DNA]</scope>
    <source>
        <strain evidence="9 10">KCTC 52429</strain>
    </source>
</reference>
<gene>
    <name evidence="8" type="ORF">GCM10011572_09550</name>
    <name evidence="9" type="ORF">GM672_02040</name>
</gene>
<dbReference type="Gene3D" id="3.30.70.360">
    <property type="match status" value="1"/>
</dbReference>
<reference evidence="8" key="1">
    <citation type="journal article" date="2014" name="Int. J. Syst. Evol. Microbiol.">
        <title>Complete genome of a new Firmicutes species belonging to the dominant human colonic microbiota ('Ruminococcus bicirculans') reveals two chromosomes and a selective capacity to utilize plant glucans.</title>
        <authorList>
            <consortium name="NISC Comparative Sequencing Program"/>
            <person name="Wegmann U."/>
            <person name="Louis P."/>
            <person name="Goesmann A."/>
            <person name="Henrissat B."/>
            <person name="Duncan S.H."/>
            <person name="Flint H.J."/>
        </authorList>
    </citation>
    <scope>NUCLEOTIDE SEQUENCE</scope>
    <source>
        <strain evidence="8">CGMCC 1.15931</strain>
    </source>
</reference>
<reference evidence="11" key="2">
    <citation type="journal article" date="2019" name="Int. J. Syst. Evol. Microbiol.">
        <title>The Global Catalogue of Microorganisms (GCM) 10K type strain sequencing project: providing services to taxonomists for standard genome sequencing and annotation.</title>
        <authorList>
            <consortium name="The Broad Institute Genomics Platform"/>
            <consortium name="The Broad Institute Genome Sequencing Center for Infectious Disease"/>
            <person name="Wu L."/>
            <person name="Ma J."/>
        </authorList>
    </citation>
    <scope>NUCLEOTIDE SEQUENCE [LARGE SCALE GENOMIC DNA]</scope>
    <source>
        <strain evidence="11">CGMCC 1.15931</strain>
    </source>
</reference>
<name>A0A6I3SS26_9BURK</name>
<accession>A0A6I3SS26</accession>
<dbReference type="InterPro" id="IPR011650">
    <property type="entry name" value="Peptidase_M20_dimer"/>
</dbReference>
<dbReference type="CDD" id="cd03885">
    <property type="entry name" value="M20_CPDG2"/>
    <property type="match status" value="1"/>
</dbReference>
<dbReference type="PANTHER" id="PTHR43808">
    <property type="entry name" value="ACETYLORNITHINE DEACETYLASE"/>
    <property type="match status" value="1"/>
</dbReference>
<dbReference type="Gene3D" id="3.40.630.10">
    <property type="entry name" value="Zn peptidases"/>
    <property type="match status" value="1"/>
</dbReference>
<feature type="active site" description="Proton acceptor" evidence="5">
    <location>
        <position position="168"/>
    </location>
</feature>
<sequence length="407" mass="42700">MHKALAIAAAAIFGLGTAMAAPDKALLARAEQHQPAALALLEQLVNIDSGTFSGPGLDAVGAVASKELAKLGFRIETFPATPALGSNVVATLDGRGKGRILLVAHMDTVFGDGTARAHPFRIDGKRAYGPGIMDDKGGIAIGIHAVALLREAGFEDFKRITVLLNTNEETGSHGTRELIERLSKAHDVVFNLEPGRPADGLVVSRKGSGDIELKVTGKASHAGVAPMQGINAVLEASHQVVQLSNLGDDAKQTTVNWTVAKGGERSNVIPDGASAQADVRVMQSEEFDRVERDMRRIAAKQLVPDAKVDIALKRSFPPMPPSPVTDALARKASNIYGELGRKLTLESSGGAADSSLVFAAGVPTIDGLGIVGGGIHTADEYAEVDSIAPRLYLLARLIQEFGKNPRL</sequence>
<keyword evidence="11" id="KW-1185">Reference proteome</keyword>
<dbReference type="NCBIfam" id="NF004788">
    <property type="entry name" value="PRK06133.1"/>
    <property type="match status" value="1"/>
</dbReference>
<dbReference type="EMBL" id="BMKG01000003">
    <property type="protein sequence ID" value="GGB89534.1"/>
    <property type="molecule type" value="Genomic_DNA"/>
</dbReference>
<evidence type="ECO:0000313" key="8">
    <source>
        <dbReference type="EMBL" id="GGB89534.1"/>
    </source>
</evidence>
<dbReference type="InterPro" id="IPR050072">
    <property type="entry name" value="Peptidase_M20A"/>
</dbReference>
<feature type="chain" id="PRO_5026068485" evidence="6">
    <location>
        <begin position="21"/>
        <end position="407"/>
    </location>
</feature>
<dbReference type="Pfam" id="PF07687">
    <property type="entry name" value="M20_dimer"/>
    <property type="match status" value="1"/>
</dbReference>
<dbReference type="PROSITE" id="PS00758">
    <property type="entry name" value="ARGE_DAPE_CPG2_1"/>
    <property type="match status" value="1"/>
</dbReference>
<dbReference type="InterPro" id="IPR036264">
    <property type="entry name" value="Bact_exopeptidase_dim_dom"/>
</dbReference>
<keyword evidence="2" id="KW-0479">Metal-binding</keyword>
<dbReference type="Proteomes" id="UP000622638">
    <property type="component" value="Unassembled WGS sequence"/>
</dbReference>
<protein>
    <submittedName>
        <fullName evidence="8">Glutamate carboxypeptidase</fullName>
    </submittedName>
    <submittedName>
        <fullName evidence="9">M20/M25/M40 family metallo-hydrolase</fullName>
    </submittedName>
</protein>
<keyword evidence="4" id="KW-0862">Zinc</keyword>
<dbReference type="OrthoDB" id="9776600at2"/>
<keyword evidence="8" id="KW-0645">Protease</keyword>
<keyword evidence="3 9" id="KW-0378">Hydrolase</keyword>
<dbReference type="RefSeq" id="WP_155468866.1">
    <property type="nucleotide sequence ID" value="NZ_BMKG01000003.1"/>
</dbReference>
<dbReference type="InterPro" id="IPR002933">
    <property type="entry name" value="Peptidase_M20"/>
</dbReference>
<feature type="signal peptide" evidence="6">
    <location>
        <begin position="1"/>
        <end position="20"/>
    </location>
</feature>
<evidence type="ECO:0000259" key="7">
    <source>
        <dbReference type="Pfam" id="PF07687"/>
    </source>
</evidence>
<evidence type="ECO:0000256" key="3">
    <source>
        <dbReference type="ARBA" id="ARBA00022801"/>
    </source>
</evidence>
<dbReference type="AlphaFoldDB" id="A0A6I3SS26"/>
<feature type="active site" evidence="5">
    <location>
        <position position="107"/>
    </location>
</feature>
<evidence type="ECO:0000313" key="11">
    <source>
        <dbReference type="Proteomes" id="UP000622638"/>
    </source>
</evidence>
<keyword evidence="6" id="KW-0732">Signal</keyword>
<proteinExistence type="predicted"/>
<evidence type="ECO:0000256" key="5">
    <source>
        <dbReference type="PIRSR" id="PIRSR037238-1"/>
    </source>
</evidence>
<evidence type="ECO:0000256" key="1">
    <source>
        <dbReference type="ARBA" id="ARBA00001947"/>
    </source>
</evidence>
<comment type="cofactor">
    <cofactor evidence="1">
        <name>Zn(2+)</name>
        <dbReference type="ChEBI" id="CHEBI:29105"/>
    </cofactor>
</comment>
<feature type="domain" description="Peptidase M20 dimerisation" evidence="7">
    <location>
        <begin position="203"/>
        <end position="304"/>
    </location>
</feature>
<keyword evidence="8" id="KW-0121">Carboxypeptidase</keyword>
<evidence type="ECO:0000256" key="2">
    <source>
        <dbReference type="ARBA" id="ARBA00022723"/>
    </source>
</evidence>
<dbReference type="PIRSF" id="PIRSF037238">
    <property type="entry name" value="Carboxypeptidase_G2"/>
    <property type="match status" value="1"/>
</dbReference>
<comment type="caution">
    <text evidence="9">The sequence shown here is derived from an EMBL/GenBank/DDBJ whole genome shotgun (WGS) entry which is preliminary data.</text>
</comment>
<reference evidence="8" key="4">
    <citation type="submission" date="2024-05" db="EMBL/GenBank/DDBJ databases">
        <authorList>
            <person name="Sun Q."/>
            <person name="Zhou Y."/>
        </authorList>
    </citation>
    <scope>NUCLEOTIDE SEQUENCE</scope>
    <source>
        <strain evidence="8">CGMCC 1.15931</strain>
    </source>
</reference>
<dbReference type="Pfam" id="PF01546">
    <property type="entry name" value="Peptidase_M20"/>
    <property type="match status" value="1"/>
</dbReference>
<dbReference type="SUPFAM" id="SSF53187">
    <property type="entry name" value="Zn-dependent exopeptidases"/>
    <property type="match status" value="1"/>
</dbReference>
<dbReference type="GO" id="GO:0046872">
    <property type="term" value="F:metal ion binding"/>
    <property type="evidence" value="ECO:0007669"/>
    <property type="project" value="UniProtKB-KW"/>
</dbReference>